<dbReference type="Pfam" id="PF09424">
    <property type="entry name" value="YqeY"/>
    <property type="match status" value="1"/>
</dbReference>
<comment type="subcellular location">
    <subcellularLocation>
        <location evidence="1">Mitochondrion</location>
    </subcellularLocation>
</comment>
<dbReference type="PANTHER" id="PTHR28055">
    <property type="entry name" value="ALTERED INHERITANCE OF MITOCHONDRIA PROTEIN 41, MITOCHONDRIAL"/>
    <property type="match status" value="1"/>
</dbReference>
<evidence type="ECO:0000313" key="3">
    <source>
        <dbReference type="Proteomes" id="UP000807306"/>
    </source>
</evidence>
<dbReference type="InterPro" id="IPR042184">
    <property type="entry name" value="YqeY/Aim41_N"/>
</dbReference>
<dbReference type="AlphaFoldDB" id="A0A9P6EHQ9"/>
<comment type="similarity">
    <text evidence="1">Belongs to the AIM41 family.</text>
</comment>
<gene>
    <name evidence="1" type="primary">AIM41</name>
    <name evidence="2" type="ORF">CPB83DRAFT_853006</name>
</gene>
<proteinExistence type="inferred from homology"/>
<reference evidence="2" key="1">
    <citation type="submission" date="2020-11" db="EMBL/GenBank/DDBJ databases">
        <authorList>
            <consortium name="DOE Joint Genome Institute"/>
            <person name="Ahrendt S."/>
            <person name="Riley R."/>
            <person name="Andreopoulos W."/>
            <person name="Labutti K."/>
            <person name="Pangilinan J."/>
            <person name="Ruiz-Duenas F.J."/>
            <person name="Barrasa J.M."/>
            <person name="Sanchez-Garcia M."/>
            <person name="Camarero S."/>
            <person name="Miyauchi S."/>
            <person name="Serrano A."/>
            <person name="Linde D."/>
            <person name="Babiker R."/>
            <person name="Drula E."/>
            <person name="Ayuso-Fernandez I."/>
            <person name="Pacheco R."/>
            <person name="Padilla G."/>
            <person name="Ferreira P."/>
            <person name="Barriuso J."/>
            <person name="Kellner H."/>
            <person name="Castanera R."/>
            <person name="Alfaro M."/>
            <person name="Ramirez L."/>
            <person name="Pisabarro A.G."/>
            <person name="Kuo A."/>
            <person name="Tritt A."/>
            <person name="Lipzen A."/>
            <person name="He G."/>
            <person name="Yan M."/>
            <person name="Ng V."/>
            <person name="Cullen D."/>
            <person name="Martin F."/>
            <person name="Rosso M.-N."/>
            <person name="Henrissat B."/>
            <person name="Hibbett D."/>
            <person name="Martinez A.T."/>
            <person name="Grigoriev I.V."/>
        </authorList>
    </citation>
    <scope>NUCLEOTIDE SEQUENCE</scope>
    <source>
        <strain evidence="2">CBS 506.95</strain>
    </source>
</reference>
<dbReference type="Gene3D" id="1.10.1510.10">
    <property type="entry name" value="Uncharacterised protein YqeY/AIM41 PF09424, N-terminal domain"/>
    <property type="match status" value="1"/>
</dbReference>
<evidence type="ECO:0000313" key="2">
    <source>
        <dbReference type="EMBL" id="KAF9529282.1"/>
    </source>
</evidence>
<protein>
    <recommendedName>
        <fullName evidence="1">Altered inheritance of mitochondria protein 41</fullName>
    </recommendedName>
</protein>
<dbReference type="SUPFAM" id="SSF89095">
    <property type="entry name" value="GatB/YqeY motif"/>
    <property type="match status" value="1"/>
</dbReference>
<organism evidence="2 3">
    <name type="scientific">Crepidotus variabilis</name>
    <dbReference type="NCBI Taxonomy" id="179855"/>
    <lineage>
        <taxon>Eukaryota</taxon>
        <taxon>Fungi</taxon>
        <taxon>Dikarya</taxon>
        <taxon>Basidiomycota</taxon>
        <taxon>Agaricomycotina</taxon>
        <taxon>Agaricomycetes</taxon>
        <taxon>Agaricomycetidae</taxon>
        <taxon>Agaricales</taxon>
        <taxon>Agaricineae</taxon>
        <taxon>Crepidotaceae</taxon>
        <taxon>Crepidotus</taxon>
    </lineage>
</organism>
<dbReference type="PANTHER" id="PTHR28055:SF1">
    <property type="entry name" value="ALTERED INHERITANCE OF MITOCHONDRIA PROTEIN 41, MITOCHONDRIAL"/>
    <property type="match status" value="1"/>
</dbReference>
<comment type="caution">
    <text evidence="2">The sequence shown here is derived from an EMBL/GenBank/DDBJ whole genome shotgun (WGS) entry which is preliminary data.</text>
</comment>
<dbReference type="InterPro" id="IPR019004">
    <property type="entry name" value="YqeY/Aim41"/>
</dbReference>
<keyword evidence="1" id="KW-0496">Mitochondrion</keyword>
<dbReference type="GO" id="GO:0016884">
    <property type="term" value="F:carbon-nitrogen ligase activity, with glutamine as amido-N-donor"/>
    <property type="evidence" value="ECO:0007669"/>
    <property type="project" value="UniProtKB-UniRule"/>
</dbReference>
<dbReference type="Proteomes" id="UP000807306">
    <property type="component" value="Unassembled WGS sequence"/>
</dbReference>
<dbReference type="GO" id="GO:0005739">
    <property type="term" value="C:mitochondrion"/>
    <property type="evidence" value="ECO:0007669"/>
    <property type="project" value="UniProtKB-SubCell"/>
</dbReference>
<evidence type="ECO:0000256" key="1">
    <source>
        <dbReference type="RuleBase" id="RU365099"/>
    </source>
</evidence>
<dbReference type="OrthoDB" id="538640at2759"/>
<accession>A0A9P6EHQ9</accession>
<keyword evidence="3" id="KW-1185">Reference proteome</keyword>
<dbReference type="InterPro" id="IPR003789">
    <property type="entry name" value="Asn/Gln_tRNA_amidoTrase-B-like"/>
</dbReference>
<dbReference type="EMBL" id="MU157847">
    <property type="protein sequence ID" value="KAF9529282.1"/>
    <property type="molecule type" value="Genomic_DNA"/>
</dbReference>
<name>A0A9P6EHQ9_9AGAR</name>
<sequence>MSIIRSFRSSLPVLRVGRFNSTTAKQNDFRSKLMDQVKQAMKAKNTIASTTFRSALAEINNADKAGKEPLNEAGMVAVVRKGIQRRTDAAAKFSEANRQDLAQKELNEVQLLESLVPPLLTAKQLDVHLKAVLDALPAGTDLRRSTGLIFKELYSRVNAATVTGELVKQRLKALTEEVI</sequence>